<evidence type="ECO:0000313" key="3">
    <source>
        <dbReference type="Proteomes" id="UP000268093"/>
    </source>
</evidence>
<reference evidence="2 3" key="1">
    <citation type="journal article" date="2018" name="New Phytol.">
        <title>Phylogenomics of Endogonaceae and evolution of mycorrhizas within Mucoromycota.</title>
        <authorList>
            <person name="Chang Y."/>
            <person name="Desiro A."/>
            <person name="Na H."/>
            <person name="Sandor L."/>
            <person name="Lipzen A."/>
            <person name="Clum A."/>
            <person name="Barry K."/>
            <person name="Grigoriev I.V."/>
            <person name="Martin F.M."/>
            <person name="Stajich J.E."/>
            <person name="Smith M.E."/>
            <person name="Bonito G."/>
            <person name="Spatafora J.W."/>
        </authorList>
    </citation>
    <scope>NUCLEOTIDE SEQUENCE [LARGE SCALE GENOMIC DNA]</scope>
    <source>
        <strain evidence="2 3">GMNB39</strain>
    </source>
</reference>
<sequence>MAFSDVHYVFLCATSFNFALCLFRFRGERAGVASTERENLSRTLGNEAPMQRKSVREKGDGY</sequence>
<feature type="non-terminal residue" evidence="2">
    <location>
        <position position="62"/>
    </location>
</feature>
<name>A0A433DAA2_9FUNG</name>
<accession>A0A433DAA2</accession>
<evidence type="ECO:0000313" key="2">
    <source>
        <dbReference type="EMBL" id="RUP47773.1"/>
    </source>
</evidence>
<gene>
    <name evidence="2" type="ORF">BC936DRAFT_145345</name>
</gene>
<dbReference type="EMBL" id="RBNI01004107">
    <property type="protein sequence ID" value="RUP47773.1"/>
    <property type="molecule type" value="Genomic_DNA"/>
</dbReference>
<dbReference type="AlphaFoldDB" id="A0A433DAA2"/>
<organism evidence="2 3">
    <name type="scientific">Jimgerdemannia flammicorona</name>
    <dbReference type="NCBI Taxonomy" id="994334"/>
    <lineage>
        <taxon>Eukaryota</taxon>
        <taxon>Fungi</taxon>
        <taxon>Fungi incertae sedis</taxon>
        <taxon>Mucoromycota</taxon>
        <taxon>Mucoromycotina</taxon>
        <taxon>Endogonomycetes</taxon>
        <taxon>Endogonales</taxon>
        <taxon>Endogonaceae</taxon>
        <taxon>Jimgerdemannia</taxon>
    </lineage>
</organism>
<dbReference type="Proteomes" id="UP000268093">
    <property type="component" value="Unassembled WGS sequence"/>
</dbReference>
<protein>
    <submittedName>
        <fullName evidence="2">Uncharacterized protein</fullName>
    </submittedName>
</protein>
<keyword evidence="3" id="KW-1185">Reference proteome</keyword>
<proteinExistence type="predicted"/>
<feature type="region of interest" description="Disordered" evidence="1">
    <location>
        <begin position="36"/>
        <end position="62"/>
    </location>
</feature>
<evidence type="ECO:0000256" key="1">
    <source>
        <dbReference type="SAM" id="MobiDB-lite"/>
    </source>
</evidence>
<dbReference type="OrthoDB" id="2427805at2759"/>
<comment type="caution">
    <text evidence="2">The sequence shown here is derived from an EMBL/GenBank/DDBJ whole genome shotgun (WGS) entry which is preliminary data.</text>
</comment>